<evidence type="ECO:0000313" key="2">
    <source>
        <dbReference type="EMBL" id="MBS7528746.1"/>
    </source>
</evidence>
<evidence type="ECO:0000259" key="1">
    <source>
        <dbReference type="Pfam" id="PF13443"/>
    </source>
</evidence>
<organism evidence="2 3">
    <name type="scientific">Fusibacter paucivorans</name>
    <dbReference type="NCBI Taxonomy" id="76009"/>
    <lineage>
        <taxon>Bacteria</taxon>
        <taxon>Bacillati</taxon>
        <taxon>Bacillota</taxon>
        <taxon>Clostridia</taxon>
        <taxon>Eubacteriales</taxon>
        <taxon>Eubacteriales Family XII. Incertae Sedis</taxon>
        <taxon>Fusibacter</taxon>
    </lineage>
</organism>
<evidence type="ECO:0000313" key="3">
    <source>
        <dbReference type="Proteomes" id="UP000746471"/>
    </source>
</evidence>
<dbReference type="EMBL" id="JAHBCL010000057">
    <property type="protein sequence ID" value="MBS7528746.1"/>
    <property type="molecule type" value="Genomic_DNA"/>
</dbReference>
<dbReference type="SUPFAM" id="SSF47413">
    <property type="entry name" value="lambda repressor-like DNA-binding domains"/>
    <property type="match status" value="1"/>
</dbReference>
<dbReference type="InterPro" id="IPR010982">
    <property type="entry name" value="Lambda_DNA-bd_dom_sf"/>
</dbReference>
<gene>
    <name evidence="2" type="ORF">KHM83_18930</name>
</gene>
<dbReference type="RefSeq" id="WP_213238601.1">
    <property type="nucleotide sequence ID" value="NZ_JAHBCL010000057.1"/>
</dbReference>
<reference evidence="2 3" key="1">
    <citation type="submission" date="2021-05" db="EMBL/GenBank/DDBJ databases">
        <title>Fusibacter ferrireducens sp. nov., an anaerobic, sulfur- and Fe-reducing bacterium isolated from the mangrove sediment.</title>
        <authorList>
            <person name="Qiu D."/>
        </authorList>
    </citation>
    <scope>NUCLEOTIDE SEQUENCE [LARGE SCALE GENOMIC DNA]</scope>
    <source>
        <strain evidence="2 3">DSM 12116</strain>
    </source>
</reference>
<feature type="domain" description="HTH cro/C1-type" evidence="1">
    <location>
        <begin position="13"/>
        <end position="72"/>
    </location>
</feature>
<keyword evidence="3" id="KW-1185">Reference proteome</keyword>
<proteinExistence type="predicted"/>
<dbReference type="Pfam" id="PF13443">
    <property type="entry name" value="HTH_26"/>
    <property type="match status" value="1"/>
</dbReference>
<protein>
    <submittedName>
        <fullName evidence="2">Helix-turn-helix transcriptional regulator</fullName>
    </submittedName>
</protein>
<dbReference type="Gene3D" id="1.10.260.40">
    <property type="entry name" value="lambda repressor-like DNA-binding domains"/>
    <property type="match status" value="1"/>
</dbReference>
<comment type="caution">
    <text evidence="2">The sequence shown here is derived from an EMBL/GenBank/DDBJ whole genome shotgun (WGS) entry which is preliminary data.</text>
</comment>
<name>A0ABS5PUI1_9FIRM</name>
<sequence length="79" mass="9058">MSEKQIKISYKPLWRLLLERDMTKVDLRKKTQIAPSTFTKMSNNEQVSLDILARICLELKCGFDDIVEISPENGTGKTV</sequence>
<accession>A0ABS5PUI1</accession>
<dbReference type="Proteomes" id="UP000746471">
    <property type="component" value="Unassembled WGS sequence"/>
</dbReference>
<dbReference type="InterPro" id="IPR001387">
    <property type="entry name" value="Cro/C1-type_HTH"/>
</dbReference>